<sequence>MSQIIEPFVGLHVIAPPDWRAIPSATAVCRCGRSRHARGRERVRVLIEAYTAHRETCTGQPETPETTRSAA</sequence>
<dbReference type="RefSeq" id="WP_189039169.1">
    <property type="nucleotide sequence ID" value="NZ_BMMP01000016.1"/>
</dbReference>
<protein>
    <recommendedName>
        <fullName evidence="3">Transposase</fullName>
    </recommendedName>
</protein>
<evidence type="ECO:0000313" key="1">
    <source>
        <dbReference type="EMBL" id="GGO55304.1"/>
    </source>
</evidence>
<accession>A0ABQ2MMH3</accession>
<dbReference type="EMBL" id="BMMP01000016">
    <property type="protein sequence ID" value="GGO55304.1"/>
    <property type="molecule type" value="Genomic_DNA"/>
</dbReference>
<evidence type="ECO:0000313" key="2">
    <source>
        <dbReference type="Proteomes" id="UP000631535"/>
    </source>
</evidence>
<gene>
    <name evidence="1" type="ORF">GCM10012287_46270</name>
</gene>
<dbReference type="Proteomes" id="UP000631535">
    <property type="component" value="Unassembled WGS sequence"/>
</dbReference>
<keyword evidence="2" id="KW-1185">Reference proteome</keyword>
<proteinExistence type="predicted"/>
<comment type="caution">
    <text evidence="1">The sequence shown here is derived from an EMBL/GenBank/DDBJ whole genome shotgun (WGS) entry which is preliminary data.</text>
</comment>
<name>A0ABQ2MMH3_9ACTN</name>
<evidence type="ECO:0008006" key="3">
    <source>
        <dbReference type="Google" id="ProtNLM"/>
    </source>
</evidence>
<reference evidence="2" key="1">
    <citation type="journal article" date="2019" name="Int. J. Syst. Evol. Microbiol.">
        <title>The Global Catalogue of Microorganisms (GCM) 10K type strain sequencing project: providing services to taxonomists for standard genome sequencing and annotation.</title>
        <authorList>
            <consortium name="The Broad Institute Genomics Platform"/>
            <consortium name="The Broad Institute Genome Sequencing Center for Infectious Disease"/>
            <person name="Wu L."/>
            <person name="Ma J."/>
        </authorList>
    </citation>
    <scope>NUCLEOTIDE SEQUENCE [LARGE SCALE GENOMIC DNA]</scope>
    <source>
        <strain evidence="2">CGMCC 4.7178</strain>
    </source>
</reference>
<organism evidence="1 2">
    <name type="scientific">Streptomyces daqingensis</name>
    <dbReference type="NCBI Taxonomy" id="1472640"/>
    <lineage>
        <taxon>Bacteria</taxon>
        <taxon>Bacillati</taxon>
        <taxon>Actinomycetota</taxon>
        <taxon>Actinomycetes</taxon>
        <taxon>Kitasatosporales</taxon>
        <taxon>Streptomycetaceae</taxon>
        <taxon>Streptomyces</taxon>
    </lineage>
</organism>